<dbReference type="RefSeq" id="WP_230270490.1">
    <property type="nucleotide sequence ID" value="NZ_JAJKFW010000003.1"/>
</dbReference>
<name>A0ABS8NEB4_9BACT</name>
<protein>
    <submittedName>
        <fullName evidence="5">Mannitol dehydrogenase family protein</fullName>
    </submittedName>
</protein>
<evidence type="ECO:0000256" key="2">
    <source>
        <dbReference type="ARBA" id="ARBA00023027"/>
    </source>
</evidence>
<proteinExistence type="predicted"/>
<dbReference type="InterPro" id="IPR050988">
    <property type="entry name" value="Mannitol_DH/Oxidoreductase"/>
</dbReference>
<dbReference type="SUPFAM" id="SSF51735">
    <property type="entry name" value="NAD(P)-binding Rossmann-fold domains"/>
    <property type="match status" value="1"/>
</dbReference>
<dbReference type="InterPro" id="IPR036291">
    <property type="entry name" value="NAD(P)-bd_dom_sf"/>
</dbReference>
<dbReference type="InterPro" id="IPR023027">
    <property type="entry name" value="Mannitol_DH_CS"/>
</dbReference>
<evidence type="ECO:0000259" key="3">
    <source>
        <dbReference type="Pfam" id="PF01232"/>
    </source>
</evidence>
<dbReference type="Gene3D" id="1.10.1040.10">
    <property type="entry name" value="N-(1-d-carboxylethyl)-l-norvaline Dehydrogenase, domain 2"/>
    <property type="match status" value="1"/>
</dbReference>
<dbReference type="InterPro" id="IPR008927">
    <property type="entry name" value="6-PGluconate_DH-like_C_sf"/>
</dbReference>
<gene>
    <name evidence="5" type="ORF">LOC71_00875</name>
</gene>
<dbReference type="PRINTS" id="PR00084">
    <property type="entry name" value="MTLDHDRGNASE"/>
</dbReference>
<evidence type="ECO:0000313" key="6">
    <source>
        <dbReference type="Proteomes" id="UP001430306"/>
    </source>
</evidence>
<evidence type="ECO:0000313" key="5">
    <source>
        <dbReference type="EMBL" id="MCC9640811.1"/>
    </source>
</evidence>
<accession>A0ABS8NEB4</accession>
<dbReference type="PANTHER" id="PTHR43362">
    <property type="entry name" value="MANNITOL DEHYDROGENASE DSF1-RELATED"/>
    <property type="match status" value="1"/>
</dbReference>
<dbReference type="Pfam" id="PF01232">
    <property type="entry name" value="Mannitol_dh"/>
    <property type="match status" value="1"/>
</dbReference>
<dbReference type="PROSITE" id="PS00974">
    <property type="entry name" value="MANNITOL_DHGENASE"/>
    <property type="match status" value="1"/>
</dbReference>
<feature type="domain" description="Mannitol dehydrogenase C-terminal" evidence="4">
    <location>
        <begin position="301"/>
        <end position="490"/>
    </location>
</feature>
<keyword evidence="2" id="KW-0520">NAD</keyword>
<dbReference type="SUPFAM" id="SSF48179">
    <property type="entry name" value="6-phosphogluconate dehydrogenase C-terminal domain-like"/>
    <property type="match status" value="1"/>
</dbReference>
<comment type="caution">
    <text evidence="5">The sequence shown here is derived from an EMBL/GenBank/DDBJ whole genome shotgun (WGS) entry which is preliminary data.</text>
</comment>
<evidence type="ECO:0000259" key="4">
    <source>
        <dbReference type="Pfam" id="PF08125"/>
    </source>
</evidence>
<dbReference type="InterPro" id="IPR000669">
    <property type="entry name" value="Mannitol_DH"/>
</dbReference>
<evidence type="ECO:0000256" key="1">
    <source>
        <dbReference type="ARBA" id="ARBA00023002"/>
    </source>
</evidence>
<keyword evidence="6" id="KW-1185">Reference proteome</keyword>
<dbReference type="InterPro" id="IPR013131">
    <property type="entry name" value="Mannitol_DH_N"/>
</dbReference>
<sequence>MPNHSESPKAASSSISLNQANLSRLSPDLNPPTYDRKALKPRIVHVGVGGFHRSHEAFYTDELLRQNPSCDWGICGVGLREADTRIAEVLKRQDHLYTLIVRRPDGKVESRVIGSIMGFLQGWSDPEAVINQMADPVTEIVSLTITEGGYNVDTATGEFNWNNPDAVHDLEHPQTPKLVFGFLTAALQQRRAKNLPAFTIQSCDNIQHNGNLTRKMLLAFAERQDPELANWIDTHVAFPNAMVDRITPVTTAADSNHLLERYGVVDEWPVTCEPFCQWVIEDQFSSERPAWEAAGTQFVPDVTPYEKMKLRLLNAGHSVLGLLGSLHGFDTIDEAVNDSLFAEYLRGFMDIEATPTLDRVEGIELSGYKSTLIERFGNPNIQDRLSRICLESSAKLPVFLIPTLRDNLDSGGSIKFATLLLVAWCYYSDQQTDLEGNGLEIIDGLKEPLHRAAAGTRQEPLSFLEVKPVFGDLACDDRFTSQYIAMVEALYETNDIASLMKTVIADAGL</sequence>
<dbReference type="PANTHER" id="PTHR43362:SF1">
    <property type="entry name" value="MANNITOL DEHYDROGENASE 2-RELATED"/>
    <property type="match status" value="1"/>
</dbReference>
<dbReference type="EMBL" id="JAJKFW010000003">
    <property type="protein sequence ID" value="MCC9640811.1"/>
    <property type="molecule type" value="Genomic_DNA"/>
</dbReference>
<keyword evidence="1" id="KW-0560">Oxidoreductase</keyword>
<dbReference type="Proteomes" id="UP001430306">
    <property type="component" value="Unassembled WGS sequence"/>
</dbReference>
<dbReference type="Gene3D" id="3.40.50.720">
    <property type="entry name" value="NAD(P)-binding Rossmann-like Domain"/>
    <property type="match status" value="1"/>
</dbReference>
<dbReference type="InterPro" id="IPR013328">
    <property type="entry name" value="6PGD_dom2"/>
</dbReference>
<dbReference type="InterPro" id="IPR013118">
    <property type="entry name" value="Mannitol_DH_C"/>
</dbReference>
<dbReference type="Pfam" id="PF08125">
    <property type="entry name" value="Mannitol_dh_C"/>
    <property type="match status" value="1"/>
</dbReference>
<organism evidence="5 6">
    <name type="scientific">Rhodopirellula halodulae</name>
    <dbReference type="NCBI Taxonomy" id="2894198"/>
    <lineage>
        <taxon>Bacteria</taxon>
        <taxon>Pseudomonadati</taxon>
        <taxon>Planctomycetota</taxon>
        <taxon>Planctomycetia</taxon>
        <taxon>Pirellulales</taxon>
        <taxon>Pirellulaceae</taxon>
        <taxon>Rhodopirellula</taxon>
    </lineage>
</organism>
<reference evidence="5" key="1">
    <citation type="submission" date="2021-11" db="EMBL/GenBank/DDBJ databases">
        <title>Genome sequence.</title>
        <authorList>
            <person name="Sun Q."/>
        </authorList>
    </citation>
    <scope>NUCLEOTIDE SEQUENCE</scope>
    <source>
        <strain evidence="5">JC740</strain>
    </source>
</reference>
<feature type="domain" description="Mannitol dehydrogenase N-terminal" evidence="3">
    <location>
        <begin position="42"/>
        <end position="292"/>
    </location>
</feature>